<evidence type="ECO:0008006" key="4">
    <source>
        <dbReference type="Google" id="ProtNLM"/>
    </source>
</evidence>
<organism evidence="2 3">
    <name type="scientific">Rhodobaculum claviforme</name>
    <dbReference type="NCBI Taxonomy" id="1549854"/>
    <lineage>
        <taxon>Bacteria</taxon>
        <taxon>Pseudomonadati</taxon>
        <taxon>Pseudomonadota</taxon>
        <taxon>Alphaproteobacteria</taxon>
        <taxon>Rhodobacterales</taxon>
        <taxon>Paracoccaceae</taxon>
        <taxon>Rhodobaculum</taxon>
    </lineage>
</organism>
<feature type="compositionally biased region" description="Polar residues" evidence="1">
    <location>
        <begin position="83"/>
        <end position="92"/>
    </location>
</feature>
<dbReference type="EMBL" id="NHSD01000136">
    <property type="protein sequence ID" value="MBK5926564.1"/>
    <property type="molecule type" value="Genomic_DNA"/>
</dbReference>
<dbReference type="Proteomes" id="UP000706333">
    <property type="component" value="Unassembled WGS sequence"/>
</dbReference>
<keyword evidence="3" id="KW-1185">Reference proteome</keyword>
<gene>
    <name evidence="2" type="ORF">CCR87_04205</name>
</gene>
<reference evidence="2" key="1">
    <citation type="submission" date="2017-05" db="EMBL/GenBank/DDBJ databases">
        <authorList>
            <person name="Imhoff J.F."/>
            <person name="Rahn T."/>
            <person name="Kuenzel S."/>
            <person name="Neulinger S.C."/>
        </authorList>
    </citation>
    <scope>NUCLEOTIDE SEQUENCE</scope>
    <source>
        <strain evidence="2">LMG 28126</strain>
    </source>
</reference>
<accession>A0A934WI63</accession>
<feature type="region of interest" description="Disordered" evidence="1">
    <location>
        <begin position="75"/>
        <end position="100"/>
    </location>
</feature>
<feature type="region of interest" description="Disordered" evidence="1">
    <location>
        <begin position="1"/>
        <end position="25"/>
    </location>
</feature>
<evidence type="ECO:0000313" key="3">
    <source>
        <dbReference type="Proteomes" id="UP000706333"/>
    </source>
</evidence>
<reference evidence="2" key="2">
    <citation type="journal article" date="2020" name="Microorganisms">
        <title>Osmotic Adaptation and Compatible Solute Biosynthesis of Phototrophic Bacteria as Revealed from Genome Analyses.</title>
        <authorList>
            <person name="Imhoff J.F."/>
            <person name="Rahn T."/>
            <person name="Kunzel S."/>
            <person name="Keller A."/>
            <person name="Neulinger S.C."/>
        </authorList>
    </citation>
    <scope>NUCLEOTIDE SEQUENCE</scope>
    <source>
        <strain evidence="2">LMG 28126</strain>
    </source>
</reference>
<protein>
    <recommendedName>
        <fullName evidence="4">Transposase DDE domain-containing protein</fullName>
    </recommendedName>
</protein>
<comment type="caution">
    <text evidence="2">The sequence shown here is derived from an EMBL/GenBank/DDBJ whole genome shotgun (WGS) entry which is preliminary data.</text>
</comment>
<name>A0A934WI63_9RHOB</name>
<evidence type="ECO:0000256" key="1">
    <source>
        <dbReference type="SAM" id="MobiDB-lite"/>
    </source>
</evidence>
<feature type="compositionally biased region" description="Basic residues" evidence="1">
    <location>
        <begin position="1"/>
        <end position="11"/>
    </location>
</feature>
<proteinExistence type="predicted"/>
<evidence type="ECO:0000313" key="2">
    <source>
        <dbReference type="EMBL" id="MBK5926564.1"/>
    </source>
</evidence>
<sequence length="100" mass="10782">MALRHNAKGGHRGTPGGPARAPRARNRLARNQALGRRGQLTVWFDPATTWQAAPTAKTRPRSITASRRSVFTRSPAFTGISGGATSMQSCPISTRWRCGP</sequence>
<dbReference type="AlphaFoldDB" id="A0A934WI63"/>